<feature type="region of interest" description="Disordered" evidence="1">
    <location>
        <begin position="493"/>
        <end position="519"/>
    </location>
</feature>
<feature type="compositionally biased region" description="Polar residues" evidence="1">
    <location>
        <begin position="494"/>
        <end position="515"/>
    </location>
</feature>
<sequence>MSIWAKINQFFAIDSKRSTGVPLNPHYRLPTPGGNEPTLYDDPVTVPAGDIAENPYWKRDVRRSYPKLSVVKQPDVVGLLTVGSAAAPKDTLQIGDAGNKQMVTVKEEGEKGLAQFFEKEKSAFKGVLGPNGMPPMPPSRHQTSKRYTMLEEDEQAYSSRSNEVTSAPASGAYSNPISSALLFIKSSIRRVDTFPCSDPAMAMAATDIASGVSESEVLLPEIVFSCGSCQATPSELYAKRESNCGFHSGSGDEDGIVVKLWIADCSHITCNKHLPGGGTSCAHATEPYYLLTKSLAVSFHPKGQPPKAQCPQCVENGDSEVKSLYPIRGLQDGELDEQIPEEWLRCPPIKLDGKIPGMEALRHQFQYMNISRYAIRITKHWKSTAAKQRVMEAAYGKERKQRRQIQNEVLDLKSKIEGLEKCEARLAKWESRKPVINHYLGIVGDMANFREIKTLRDRLAELGYDAAAQDFLFNMAPWDGNRAPQFRENAGYQRHQTNSIHSKNAISEEQQQTSSGRKRKLSELVDGHNYHDPPIEQSRLDATAFAEVEAVSAA</sequence>
<proteinExistence type="predicted"/>
<evidence type="ECO:0000313" key="3">
    <source>
        <dbReference type="Proteomes" id="UP000281245"/>
    </source>
</evidence>
<dbReference type="Proteomes" id="UP000281245">
    <property type="component" value="Unassembled WGS sequence"/>
</dbReference>
<reference evidence="2 3" key="1">
    <citation type="journal article" date="2018" name="BMC Genomics">
        <title>Genomic evidence for intraspecific hybridization in a clonal and extremely halotolerant yeast.</title>
        <authorList>
            <person name="Gostincar C."/>
            <person name="Stajich J.E."/>
            <person name="Zupancic J."/>
            <person name="Zalar P."/>
            <person name="Gunde-Cimerman N."/>
        </authorList>
    </citation>
    <scope>NUCLEOTIDE SEQUENCE [LARGE SCALE GENOMIC DNA]</scope>
    <source>
        <strain evidence="2 3">EXF-6656</strain>
    </source>
</reference>
<accession>A0A3M6WC85</accession>
<dbReference type="AlphaFoldDB" id="A0A3M6WC85"/>
<dbReference type="VEuPathDB" id="FungiDB:BTJ68_11241"/>
<dbReference type="OrthoDB" id="2093493at2759"/>
<comment type="caution">
    <text evidence="2">The sequence shown here is derived from an EMBL/GenBank/DDBJ whole genome shotgun (WGS) entry which is preliminary data.</text>
</comment>
<evidence type="ECO:0000256" key="1">
    <source>
        <dbReference type="SAM" id="MobiDB-lite"/>
    </source>
</evidence>
<name>A0A3M6WC85_HORWE</name>
<dbReference type="PANTHER" id="PTHR37325">
    <property type="entry name" value="OXIDOREDUCTASE 21 KDA SUBUNIT, PUTATIVE (AFU_ORTHOLOGUE AFUA_4G05910)-RELATED"/>
    <property type="match status" value="1"/>
</dbReference>
<dbReference type="InterPro" id="IPR016813">
    <property type="entry name" value="NADH_Ub_cplx-1_21kDa"/>
</dbReference>
<organism evidence="2 3">
    <name type="scientific">Hortaea werneckii</name>
    <name type="common">Black yeast</name>
    <name type="synonym">Cladosporium werneckii</name>
    <dbReference type="NCBI Taxonomy" id="91943"/>
    <lineage>
        <taxon>Eukaryota</taxon>
        <taxon>Fungi</taxon>
        <taxon>Dikarya</taxon>
        <taxon>Ascomycota</taxon>
        <taxon>Pezizomycotina</taxon>
        <taxon>Dothideomycetes</taxon>
        <taxon>Dothideomycetidae</taxon>
        <taxon>Mycosphaerellales</taxon>
        <taxon>Teratosphaeriaceae</taxon>
        <taxon>Hortaea</taxon>
    </lineage>
</organism>
<dbReference type="CDD" id="cd22849">
    <property type="entry name" value="NuzM"/>
    <property type="match status" value="1"/>
</dbReference>
<protein>
    <submittedName>
        <fullName evidence="2">Uncharacterized protein</fullName>
    </submittedName>
</protein>
<dbReference type="PANTHER" id="PTHR37325:SF1">
    <property type="entry name" value="OXIDOREDUCTASE 21 KDA SUBUNIT, PUTATIVE (AFU_ORTHOLOGUE AFUA_4G05910)-RELATED"/>
    <property type="match status" value="1"/>
</dbReference>
<dbReference type="EMBL" id="QWIJ01001159">
    <property type="protein sequence ID" value="RMX76162.1"/>
    <property type="molecule type" value="Genomic_DNA"/>
</dbReference>
<gene>
    <name evidence="2" type="ORF">D0869_10966</name>
</gene>
<evidence type="ECO:0000313" key="2">
    <source>
        <dbReference type="EMBL" id="RMX76162.1"/>
    </source>
</evidence>